<feature type="region of interest" description="Disordered" evidence="2">
    <location>
        <begin position="336"/>
        <end position="368"/>
    </location>
</feature>
<dbReference type="PANTHER" id="PTHR11909">
    <property type="entry name" value="CASEIN KINASE-RELATED"/>
    <property type="match status" value="1"/>
</dbReference>
<feature type="compositionally biased region" description="Basic and acidic residues" evidence="2">
    <location>
        <begin position="491"/>
        <end position="500"/>
    </location>
</feature>
<feature type="compositionally biased region" description="Basic residues" evidence="2">
    <location>
        <begin position="455"/>
        <end position="490"/>
    </location>
</feature>
<reference evidence="5" key="1">
    <citation type="journal article" date="2013" name="Proc. Natl. Acad. Sci. U.S.A.">
        <title>Genome structure and metabolic features in the red seaweed Chondrus crispus shed light on evolution of the Archaeplastida.</title>
        <authorList>
            <person name="Collen J."/>
            <person name="Porcel B."/>
            <person name="Carre W."/>
            <person name="Ball S.G."/>
            <person name="Chaparro C."/>
            <person name="Tonon T."/>
            <person name="Barbeyron T."/>
            <person name="Michel G."/>
            <person name="Noel B."/>
            <person name="Valentin K."/>
            <person name="Elias M."/>
            <person name="Artiguenave F."/>
            <person name="Arun A."/>
            <person name="Aury J.M."/>
            <person name="Barbosa-Neto J.F."/>
            <person name="Bothwell J.H."/>
            <person name="Bouget F.Y."/>
            <person name="Brillet L."/>
            <person name="Cabello-Hurtado F."/>
            <person name="Capella-Gutierrez S."/>
            <person name="Charrier B."/>
            <person name="Cladiere L."/>
            <person name="Cock J.M."/>
            <person name="Coelho S.M."/>
            <person name="Colleoni C."/>
            <person name="Czjzek M."/>
            <person name="Da Silva C."/>
            <person name="Delage L."/>
            <person name="Denoeud F."/>
            <person name="Deschamps P."/>
            <person name="Dittami S.M."/>
            <person name="Gabaldon T."/>
            <person name="Gachon C.M."/>
            <person name="Groisillier A."/>
            <person name="Herve C."/>
            <person name="Jabbari K."/>
            <person name="Katinka M."/>
            <person name="Kloareg B."/>
            <person name="Kowalczyk N."/>
            <person name="Labadie K."/>
            <person name="Leblanc C."/>
            <person name="Lopez P.J."/>
            <person name="McLachlan D.H."/>
            <person name="Meslet-Cladiere L."/>
            <person name="Moustafa A."/>
            <person name="Nehr Z."/>
            <person name="Nyvall Collen P."/>
            <person name="Panaud O."/>
            <person name="Partensky F."/>
            <person name="Poulain J."/>
            <person name="Rensing S.A."/>
            <person name="Rousvoal S."/>
            <person name="Samson G."/>
            <person name="Symeonidi A."/>
            <person name="Weissenbach J."/>
            <person name="Zambounis A."/>
            <person name="Wincker P."/>
            <person name="Boyen C."/>
        </authorList>
    </citation>
    <scope>NUCLEOTIDE SEQUENCE [LARGE SCALE GENOMIC DNA]</scope>
    <source>
        <strain evidence="5">cv. Stackhouse</strain>
    </source>
</reference>
<feature type="region of interest" description="Disordered" evidence="2">
    <location>
        <begin position="389"/>
        <end position="525"/>
    </location>
</feature>
<dbReference type="GeneID" id="17325252"/>
<evidence type="ECO:0000313" key="4">
    <source>
        <dbReference type="EMBL" id="CDF37664.1"/>
    </source>
</evidence>
<dbReference type="AlphaFoldDB" id="R7QHV3"/>
<dbReference type="Gene3D" id="1.10.510.10">
    <property type="entry name" value="Transferase(Phosphotransferase) domain 1"/>
    <property type="match status" value="1"/>
</dbReference>
<dbReference type="OrthoDB" id="5979581at2759"/>
<dbReference type="OMA" id="HIEYTEN"/>
<proteinExistence type="predicted"/>
<dbReference type="KEGG" id="ccp:CHC_T00005881001"/>
<dbReference type="GO" id="GO:0004672">
    <property type="term" value="F:protein kinase activity"/>
    <property type="evidence" value="ECO:0007669"/>
    <property type="project" value="InterPro"/>
</dbReference>
<evidence type="ECO:0000256" key="1">
    <source>
        <dbReference type="PROSITE-ProRule" id="PRU10141"/>
    </source>
</evidence>
<evidence type="ECO:0000259" key="3">
    <source>
        <dbReference type="PROSITE" id="PS50011"/>
    </source>
</evidence>
<gene>
    <name evidence="4" type="ORF">CHC_T00005881001</name>
</gene>
<dbReference type="InterPro" id="IPR011009">
    <property type="entry name" value="Kinase-like_dom_sf"/>
</dbReference>
<keyword evidence="5" id="KW-1185">Reference proteome</keyword>
<feature type="binding site" evidence="1">
    <location>
        <position position="55"/>
    </location>
    <ligand>
        <name>ATP</name>
        <dbReference type="ChEBI" id="CHEBI:30616"/>
    </ligand>
</feature>
<protein>
    <recommendedName>
        <fullName evidence="3">Protein kinase domain-containing protein</fullName>
    </recommendedName>
</protein>
<dbReference type="Proteomes" id="UP000012073">
    <property type="component" value="Unassembled WGS sequence"/>
</dbReference>
<name>R7QHV3_CHOCR</name>
<dbReference type="PhylomeDB" id="R7QHV3"/>
<dbReference type="STRING" id="2769.R7QHV3"/>
<dbReference type="InterPro" id="IPR000719">
    <property type="entry name" value="Prot_kinase_dom"/>
</dbReference>
<dbReference type="CDD" id="cd14016">
    <property type="entry name" value="STKc_CK1"/>
    <property type="match status" value="1"/>
</dbReference>
<dbReference type="EMBL" id="HG001858">
    <property type="protein sequence ID" value="CDF37664.1"/>
    <property type="molecule type" value="Genomic_DNA"/>
</dbReference>
<dbReference type="SMART" id="SM00220">
    <property type="entry name" value="S_TKc"/>
    <property type="match status" value="1"/>
</dbReference>
<accession>R7QHV3</accession>
<dbReference type="SUPFAM" id="SSF56112">
    <property type="entry name" value="Protein kinase-like (PK-like)"/>
    <property type="match status" value="1"/>
</dbReference>
<evidence type="ECO:0000313" key="5">
    <source>
        <dbReference type="Proteomes" id="UP000012073"/>
    </source>
</evidence>
<keyword evidence="1" id="KW-0547">Nucleotide-binding</keyword>
<dbReference type="InterPro" id="IPR050235">
    <property type="entry name" value="CK1_Ser-Thr_kinase"/>
</dbReference>
<keyword evidence="1" id="KW-0067">ATP-binding</keyword>
<feature type="compositionally biased region" description="Basic and acidic residues" evidence="2">
    <location>
        <begin position="390"/>
        <end position="454"/>
    </location>
</feature>
<evidence type="ECO:0000256" key="2">
    <source>
        <dbReference type="SAM" id="MobiDB-lite"/>
    </source>
</evidence>
<dbReference type="PROSITE" id="PS50011">
    <property type="entry name" value="PROTEIN_KINASE_DOM"/>
    <property type="match status" value="1"/>
</dbReference>
<dbReference type="Pfam" id="PF00069">
    <property type="entry name" value="Pkinase"/>
    <property type="match status" value="1"/>
</dbReference>
<organism evidence="4 5">
    <name type="scientific">Chondrus crispus</name>
    <name type="common">Carrageen Irish moss</name>
    <name type="synonym">Polymorpha crispa</name>
    <dbReference type="NCBI Taxonomy" id="2769"/>
    <lineage>
        <taxon>Eukaryota</taxon>
        <taxon>Rhodophyta</taxon>
        <taxon>Florideophyceae</taxon>
        <taxon>Rhodymeniophycidae</taxon>
        <taxon>Gigartinales</taxon>
        <taxon>Gigartinaceae</taxon>
        <taxon>Chondrus</taxon>
    </lineage>
</organism>
<feature type="domain" description="Protein kinase" evidence="3">
    <location>
        <begin position="26"/>
        <end position="379"/>
    </location>
</feature>
<sequence>MFANLHRQWDAPRLPASSSALVNNRYRLGRKLGAGAFAKVYEARDLSSGDVVAVKLERASKPYPSLATEYAVYEKLARAHANIRGVPTMRFYGAHGSYNAIVLDCLGQSLATVVDKQKRRFSMKSVLMIGIQTLYILEGLHHHGFLHRDIKPDNMMPGRLDPKQIYLADYGLAGQYRDQWNRHIAPMTNVGTVGTVEFSSLNSMHGRELSRRDDLESLGYTMCFLFRGDLPWTGVRAHGMQALQRKVTEAKSGCSLRTLCRNMPHEMIGFFQYVQGLQFDECPNYGLLRHLFRHALAAAGHREDNIFEEWMSSFSVSDVTDDSPAHSYDEPRHFQRRSLPEDAPQPKPIAPPQQLTRKLTERAPGARHTERDVMLYRWRRERYMHRTRARAMERGATRPRGRDRSLEWDPRAGRIPHTRGERRRDMERGHRERERDAERERKYKARDTNREREKSRRHTERHHARKSYAAKAKAKAGDKMRRKTTTKSPRKHAERDPDYPHRRHTDAARGPSPRAQRDGRRFHRR</sequence>
<dbReference type="RefSeq" id="XP_005717535.1">
    <property type="nucleotide sequence ID" value="XM_005717478.1"/>
</dbReference>
<dbReference type="Gramene" id="CDF37664">
    <property type="protein sequence ID" value="CDF37664"/>
    <property type="gene ID" value="CHC_T00005881001"/>
</dbReference>
<dbReference type="GO" id="GO:0005524">
    <property type="term" value="F:ATP binding"/>
    <property type="evidence" value="ECO:0007669"/>
    <property type="project" value="UniProtKB-UniRule"/>
</dbReference>
<dbReference type="InterPro" id="IPR017441">
    <property type="entry name" value="Protein_kinase_ATP_BS"/>
</dbReference>
<dbReference type="PROSITE" id="PS00107">
    <property type="entry name" value="PROTEIN_KINASE_ATP"/>
    <property type="match status" value="1"/>
</dbReference>